<evidence type="ECO:0000313" key="1">
    <source>
        <dbReference type="EMBL" id="URL57575.1"/>
    </source>
</evidence>
<reference evidence="1" key="1">
    <citation type="submission" date="2020-10" db="EMBL/GenBank/DDBJ databases">
        <title>Whole-genome sequence of Luteibacter sp. EIF3.</title>
        <authorList>
            <person name="Friedrich I."/>
            <person name="Hertel R."/>
            <person name="Daniel R."/>
        </authorList>
    </citation>
    <scope>NUCLEOTIDE SEQUENCE</scope>
    <source>
        <strain evidence="1">EIF3</strain>
    </source>
</reference>
<protein>
    <submittedName>
        <fullName evidence="1">Uncharacterized protein</fullName>
    </submittedName>
</protein>
<organism evidence="1 2">
    <name type="scientific">Luteibacter flocculans</name>
    <dbReference type="NCBI Taxonomy" id="2780091"/>
    <lineage>
        <taxon>Bacteria</taxon>
        <taxon>Pseudomonadati</taxon>
        <taxon>Pseudomonadota</taxon>
        <taxon>Gammaproteobacteria</taxon>
        <taxon>Lysobacterales</taxon>
        <taxon>Rhodanobacteraceae</taxon>
        <taxon>Luteibacter</taxon>
    </lineage>
</organism>
<proteinExistence type="predicted"/>
<gene>
    <name evidence="1" type="ORF">IM816_13220</name>
</gene>
<accession>A0ABY4SZ47</accession>
<keyword evidence="2" id="KW-1185">Reference proteome</keyword>
<name>A0ABY4SZ47_9GAMM</name>
<dbReference type="RefSeq" id="WP_250338434.1">
    <property type="nucleotide sequence ID" value="NZ_CP063231.1"/>
</dbReference>
<dbReference type="Proteomes" id="UP001056681">
    <property type="component" value="Chromosome"/>
</dbReference>
<sequence>MRDLTHEELACVSGGQMNRVEFCIGATSLLFGGAGAVIGGSGTFGFGAGIGFSAGFGVGSAVGQMACSSFFAP</sequence>
<evidence type="ECO:0000313" key="2">
    <source>
        <dbReference type="Proteomes" id="UP001056681"/>
    </source>
</evidence>
<dbReference type="EMBL" id="CP063231">
    <property type="protein sequence ID" value="URL57575.1"/>
    <property type="molecule type" value="Genomic_DNA"/>
</dbReference>